<accession>A0ABY4HFU4</accession>
<dbReference type="InterPro" id="IPR050126">
    <property type="entry name" value="Ap4A_hydrolase"/>
</dbReference>
<dbReference type="Proteomes" id="UP000830326">
    <property type="component" value="Chromosome"/>
</dbReference>
<feature type="domain" description="Calcineurin-like phosphoesterase" evidence="2">
    <location>
        <begin position="1"/>
        <end position="198"/>
    </location>
</feature>
<dbReference type="InterPro" id="IPR011152">
    <property type="entry name" value="Pesterase_MJ0912"/>
</dbReference>
<dbReference type="EMBL" id="CP095075">
    <property type="protein sequence ID" value="UOR13781.1"/>
    <property type="molecule type" value="Genomic_DNA"/>
</dbReference>
<dbReference type="RefSeq" id="WP_245035618.1">
    <property type="nucleotide sequence ID" value="NZ_CP095075.1"/>
</dbReference>
<dbReference type="SUPFAM" id="SSF56300">
    <property type="entry name" value="Metallo-dependent phosphatases"/>
    <property type="match status" value="1"/>
</dbReference>
<dbReference type="PANTHER" id="PTHR42850:SF2">
    <property type="entry name" value="BLL5683 PROTEIN"/>
    <property type="match status" value="1"/>
</dbReference>
<comment type="similarity">
    <text evidence="1">Belongs to the metallophosphoesterase superfamily. YfcE family.</text>
</comment>
<name>A0ABY4HFU4_9BACI</name>
<dbReference type="InterPro" id="IPR029052">
    <property type="entry name" value="Metallo-depent_PP-like"/>
</dbReference>
<evidence type="ECO:0000313" key="4">
    <source>
        <dbReference type="Proteomes" id="UP000830326"/>
    </source>
</evidence>
<sequence>MRLAFISDIHGNAHALEAVLKDIETRNIDKLFVLGDISYRGLDPQRSVDMVRELDAEVIKGNADEWLVRGVRQGEVPDKVIEGMNLERDWAFSKMTSDAINYLKELPEEINAEYYGVKIHGFHAAPTDLFEVVLPSEPDKLIKERLMTNEAAHIYVYGHIHKPYIRHIDGKVIINTGSVGLPFDGLAKPSYVIVAIEEDGIESSIIRPSFDLRELIEEVKTSDYPNKELLGKLLINASI</sequence>
<gene>
    <name evidence="3" type="ORF">MUO15_10240</name>
</gene>
<dbReference type="PIRSF" id="PIRSF000883">
    <property type="entry name" value="Pesterase_MJ0912"/>
    <property type="match status" value="1"/>
</dbReference>
<organism evidence="3 4">
    <name type="scientific">Halobacillus amylolyticus</name>
    <dbReference type="NCBI Taxonomy" id="2932259"/>
    <lineage>
        <taxon>Bacteria</taxon>
        <taxon>Bacillati</taxon>
        <taxon>Bacillota</taxon>
        <taxon>Bacilli</taxon>
        <taxon>Bacillales</taxon>
        <taxon>Bacillaceae</taxon>
        <taxon>Halobacillus</taxon>
    </lineage>
</organism>
<evidence type="ECO:0000259" key="2">
    <source>
        <dbReference type="Pfam" id="PF12850"/>
    </source>
</evidence>
<dbReference type="Gene3D" id="3.60.21.10">
    <property type="match status" value="1"/>
</dbReference>
<reference evidence="3" key="1">
    <citation type="submission" date="2022-04" db="EMBL/GenBank/DDBJ databases">
        <title>Halobacillus sp. isolated from saltern.</title>
        <authorList>
            <person name="Won M."/>
            <person name="Lee C.-M."/>
            <person name="Woen H.-Y."/>
            <person name="Kwon S.-W."/>
        </authorList>
    </citation>
    <scope>NUCLEOTIDE SEQUENCE</scope>
    <source>
        <strain evidence="3">SSHM10-5</strain>
    </source>
</reference>
<evidence type="ECO:0000256" key="1">
    <source>
        <dbReference type="ARBA" id="ARBA00008950"/>
    </source>
</evidence>
<evidence type="ECO:0000313" key="3">
    <source>
        <dbReference type="EMBL" id="UOR13781.1"/>
    </source>
</evidence>
<proteinExistence type="inferred from homology"/>
<dbReference type="PANTHER" id="PTHR42850">
    <property type="entry name" value="METALLOPHOSPHOESTERASE"/>
    <property type="match status" value="1"/>
</dbReference>
<dbReference type="Pfam" id="PF12850">
    <property type="entry name" value="Metallophos_2"/>
    <property type="match status" value="1"/>
</dbReference>
<keyword evidence="4" id="KW-1185">Reference proteome</keyword>
<dbReference type="InterPro" id="IPR024654">
    <property type="entry name" value="Calcineurin-like_PHP_lpxH"/>
</dbReference>
<protein>
    <submittedName>
        <fullName evidence="3">Metallophosphatase family protein</fullName>
    </submittedName>
</protein>